<comment type="caution">
    <text evidence="1">The sequence shown here is derived from an EMBL/GenBank/DDBJ whole genome shotgun (WGS) entry which is preliminary data.</text>
</comment>
<dbReference type="Gene3D" id="3.40.1380.20">
    <property type="entry name" value="Pyruvate kinase, C-terminal domain"/>
    <property type="match status" value="1"/>
</dbReference>
<dbReference type="EMBL" id="JAAZSQ010000033">
    <property type="protein sequence ID" value="NKX56750.1"/>
    <property type="molecule type" value="Genomic_DNA"/>
</dbReference>
<accession>A0A7X6QMS2</accession>
<dbReference type="SUPFAM" id="SSF51621">
    <property type="entry name" value="Phosphoenolpyruvate/pyruvate domain"/>
    <property type="match status" value="1"/>
</dbReference>
<dbReference type="GO" id="GO:0004743">
    <property type="term" value="F:pyruvate kinase activity"/>
    <property type="evidence" value="ECO:0007669"/>
    <property type="project" value="UniProtKB-EC"/>
</dbReference>
<organism evidence="1 2">
    <name type="scientific">Arthrobacter mobilis</name>
    <dbReference type="NCBI Taxonomy" id="2724944"/>
    <lineage>
        <taxon>Bacteria</taxon>
        <taxon>Bacillati</taxon>
        <taxon>Actinomycetota</taxon>
        <taxon>Actinomycetes</taxon>
        <taxon>Micrococcales</taxon>
        <taxon>Micrococcaceae</taxon>
        <taxon>Arthrobacter</taxon>
    </lineage>
</organism>
<proteinExistence type="predicted"/>
<sequence length="57" mass="6093">MLSGETSVGRYPVQAVQTMARIIESTEEHGLERIPALGSRPRTRGGAVTRAAVEIAD</sequence>
<keyword evidence="2" id="KW-1185">Reference proteome</keyword>
<protein>
    <submittedName>
        <fullName evidence="1">Pyruvate kinase</fullName>
        <ecNumber evidence="1">2.7.1.40</ecNumber>
    </submittedName>
</protein>
<dbReference type="InterPro" id="IPR015813">
    <property type="entry name" value="Pyrv/PenolPyrv_kinase-like_dom"/>
</dbReference>
<gene>
    <name evidence="1" type="ORF">HGG74_19955</name>
</gene>
<keyword evidence="1" id="KW-0418">Kinase</keyword>
<dbReference type="AlphaFoldDB" id="A0A7X6QMS2"/>
<feature type="non-terminal residue" evidence="1">
    <location>
        <position position="1"/>
    </location>
</feature>
<evidence type="ECO:0000313" key="1">
    <source>
        <dbReference type="EMBL" id="NKX56750.1"/>
    </source>
</evidence>
<name>A0A7X6QMS2_9MICC</name>
<evidence type="ECO:0000313" key="2">
    <source>
        <dbReference type="Proteomes" id="UP000544090"/>
    </source>
</evidence>
<dbReference type="InterPro" id="IPR040442">
    <property type="entry name" value="Pyrv_kinase-like_dom_sf"/>
</dbReference>
<dbReference type="Gene3D" id="3.20.20.60">
    <property type="entry name" value="Phosphoenolpyruvate-binding domains"/>
    <property type="match status" value="1"/>
</dbReference>
<keyword evidence="1" id="KW-0808">Transferase</keyword>
<keyword evidence="1" id="KW-0670">Pyruvate</keyword>
<dbReference type="GO" id="GO:0016301">
    <property type="term" value="F:kinase activity"/>
    <property type="evidence" value="ECO:0007669"/>
    <property type="project" value="UniProtKB-KW"/>
</dbReference>
<dbReference type="InterPro" id="IPR036918">
    <property type="entry name" value="Pyrv_Knase_C_sf"/>
</dbReference>
<dbReference type="Proteomes" id="UP000544090">
    <property type="component" value="Unassembled WGS sequence"/>
</dbReference>
<reference evidence="1 2" key="1">
    <citation type="submission" date="2020-04" db="EMBL/GenBank/DDBJ databases">
        <title>Arthrobacter sp. nov.</title>
        <authorList>
            <person name="Liu S."/>
        </authorList>
    </citation>
    <scope>NUCLEOTIDE SEQUENCE [LARGE SCALE GENOMIC DNA]</scope>
    <source>
        <strain evidence="1 2">E918</strain>
    </source>
</reference>
<feature type="non-terminal residue" evidence="1">
    <location>
        <position position="57"/>
    </location>
</feature>
<dbReference type="EC" id="2.7.1.40" evidence="1"/>